<dbReference type="GO" id="GO:0005524">
    <property type="term" value="F:ATP binding"/>
    <property type="evidence" value="ECO:0007669"/>
    <property type="project" value="UniProtKB-KW"/>
</dbReference>
<dbReference type="PANTHER" id="PTHR46566:SF1">
    <property type="entry name" value="1-PHOSPHOFRUCTOKINASE"/>
    <property type="match status" value="1"/>
</dbReference>
<comment type="similarity">
    <text evidence="6">Belongs to the carbohydrate kinase PfkB family. LacC subfamily.</text>
</comment>
<keyword evidence="2 6" id="KW-0808">Transferase</keyword>
<dbReference type="UniPathway" id="UPA00704">
    <property type="reaction ID" value="UER00715"/>
</dbReference>
<dbReference type="Pfam" id="PF00294">
    <property type="entry name" value="PfkB"/>
    <property type="match status" value="1"/>
</dbReference>
<evidence type="ECO:0000259" key="7">
    <source>
        <dbReference type="Pfam" id="PF00294"/>
    </source>
</evidence>
<evidence type="ECO:0000256" key="2">
    <source>
        <dbReference type="ARBA" id="ARBA00022679"/>
    </source>
</evidence>
<dbReference type="InterPro" id="IPR011611">
    <property type="entry name" value="PfkB_dom"/>
</dbReference>
<dbReference type="NCBIfam" id="TIGR03168">
    <property type="entry name" value="1-PFK"/>
    <property type="match status" value="1"/>
</dbReference>
<keyword evidence="6" id="KW-0423">Lactose metabolism</keyword>
<dbReference type="FunFam" id="3.40.1190.20:FF:000001">
    <property type="entry name" value="Phosphofructokinase"/>
    <property type="match status" value="1"/>
</dbReference>
<dbReference type="PIRSF" id="PIRSF000535">
    <property type="entry name" value="1PFK/6PFK/LacC"/>
    <property type="match status" value="1"/>
</dbReference>
<dbReference type="GO" id="GO:0008443">
    <property type="term" value="F:phosphofructokinase activity"/>
    <property type="evidence" value="ECO:0007669"/>
    <property type="project" value="TreeGrafter"/>
</dbReference>
<comment type="similarity">
    <text evidence="1">Belongs to the carbohydrate kinase pfkB family.</text>
</comment>
<dbReference type="InterPro" id="IPR017583">
    <property type="entry name" value="Tagatose/fructose_Pkinase"/>
</dbReference>
<accession>F3ZZ70</accession>
<dbReference type="STRING" id="697281.Mahau_2716"/>
<feature type="domain" description="Carbohydrate kinase PfkB" evidence="7">
    <location>
        <begin position="8"/>
        <end position="290"/>
    </location>
</feature>
<dbReference type="PANTHER" id="PTHR46566">
    <property type="entry name" value="1-PHOSPHOFRUCTOKINASE-RELATED"/>
    <property type="match status" value="1"/>
</dbReference>
<dbReference type="GO" id="GO:0005988">
    <property type="term" value="P:lactose metabolic process"/>
    <property type="evidence" value="ECO:0007669"/>
    <property type="project" value="UniProtKB-KW"/>
</dbReference>
<keyword evidence="4" id="KW-0418">Kinase</keyword>
<dbReference type="EMBL" id="CP002360">
    <property type="protein sequence ID" value="AEE97852.1"/>
    <property type="molecule type" value="Genomic_DNA"/>
</dbReference>
<proteinExistence type="inferred from homology"/>
<dbReference type="GO" id="GO:0044281">
    <property type="term" value="P:small molecule metabolic process"/>
    <property type="evidence" value="ECO:0007669"/>
    <property type="project" value="UniProtKB-ARBA"/>
</dbReference>
<dbReference type="Proteomes" id="UP000008457">
    <property type="component" value="Chromosome"/>
</dbReference>
<evidence type="ECO:0000256" key="5">
    <source>
        <dbReference type="ARBA" id="ARBA00022840"/>
    </source>
</evidence>
<reference evidence="9" key="1">
    <citation type="submission" date="2010-11" db="EMBL/GenBank/DDBJ databases">
        <title>The complete genome of Mahella australiensis DSM 15567.</title>
        <authorList>
            <consortium name="US DOE Joint Genome Institute (JGI-PGF)"/>
            <person name="Lucas S."/>
            <person name="Copeland A."/>
            <person name="Lapidus A."/>
            <person name="Bruce D."/>
            <person name="Goodwin L."/>
            <person name="Pitluck S."/>
            <person name="Kyrpides N."/>
            <person name="Mavromatis K."/>
            <person name="Pagani I."/>
            <person name="Ivanova N."/>
            <person name="Teshima H."/>
            <person name="Brettin T."/>
            <person name="Detter J.C."/>
            <person name="Han C."/>
            <person name="Tapia R."/>
            <person name="Land M."/>
            <person name="Hauser L."/>
            <person name="Markowitz V."/>
            <person name="Cheng J.-F."/>
            <person name="Hugenholtz P."/>
            <person name="Woyke T."/>
            <person name="Wu D."/>
            <person name="Spring S."/>
            <person name="Pukall R."/>
            <person name="Steenblock K."/>
            <person name="Schneider S."/>
            <person name="Klenk H.-P."/>
            <person name="Eisen J.A."/>
        </authorList>
    </citation>
    <scope>NUCLEOTIDE SEQUENCE [LARGE SCALE GENOMIC DNA]</scope>
    <source>
        <strain evidence="9">DSM 15567 / CIP 107919 / 50-1 BON</strain>
    </source>
</reference>
<comment type="pathway">
    <text evidence="6">Carbohydrate metabolism; D-tagatose 6-phosphate degradation; D-glyceraldehyde 3-phosphate and glycerone phosphate from D-tagatose 6-phosphate: step 1/2.</text>
</comment>
<evidence type="ECO:0000256" key="1">
    <source>
        <dbReference type="ARBA" id="ARBA00005380"/>
    </source>
</evidence>
<keyword evidence="3 6" id="KW-0547">Nucleotide-binding</keyword>
<keyword evidence="9" id="KW-1185">Reference proteome</keyword>
<dbReference type="KEGG" id="mas:Mahau_2716"/>
<dbReference type="OrthoDB" id="9801219at2"/>
<dbReference type="GO" id="GO:2001059">
    <property type="term" value="P:D-tagatose 6-phosphate catabolic process"/>
    <property type="evidence" value="ECO:0007669"/>
    <property type="project" value="UniProtKB-UniPathway"/>
</dbReference>
<dbReference type="GO" id="GO:0016052">
    <property type="term" value="P:carbohydrate catabolic process"/>
    <property type="evidence" value="ECO:0007669"/>
    <property type="project" value="UniProtKB-ARBA"/>
</dbReference>
<dbReference type="Gene3D" id="3.40.1190.20">
    <property type="match status" value="1"/>
</dbReference>
<dbReference type="SUPFAM" id="SSF53613">
    <property type="entry name" value="Ribokinase-like"/>
    <property type="match status" value="1"/>
</dbReference>
<dbReference type="InterPro" id="IPR002173">
    <property type="entry name" value="Carboh/pur_kinase_PfkB_CS"/>
</dbReference>
<protein>
    <recommendedName>
        <fullName evidence="6">Tagatose-6-phosphate kinase</fullName>
        <ecNumber evidence="6">2.7.1.144</ecNumber>
    </recommendedName>
</protein>
<organism evidence="8 9">
    <name type="scientific">Mahella australiensis (strain DSM 15567 / CIP 107919 / 50-1 BON)</name>
    <dbReference type="NCBI Taxonomy" id="697281"/>
    <lineage>
        <taxon>Bacteria</taxon>
        <taxon>Bacillati</taxon>
        <taxon>Bacillota</taxon>
        <taxon>Clostridia</taxon>
        <taxon>Thermoanaerobacterales</taxon>
        <taxon>Thermoanaerobacterales Family IV. Incertae Sedis</taxon>
        <taxon>Mahella</taxon>
    </lineage>
</organism>
<keyword evidence="5 6" id="KW-0067">ATP-binding</keyword>
<dbReference type="GO" id="GO:0005829">
    <property type="term" value="C:cytosol"/>
    <property type="evidence" value="ECO:0007669"/>
    <property type="project" value="TreeGrafter"/>
</dbReference>
<name>F3ZZ70_MAHA5</name>
<evidence type="ECO:0000313" key="9">
    <source>
        <dbReference type="Proteomes" id="UP000008457"/>
    </source>
</evidence>
<dbReference type="PROSITE" id="PS00584">
    <property type="entry name" value="PFKB_KINASES_2"/>
    <property type="match status" value="1"/>
</dbReference>
<comment type="catalytic activity">
    <reaction evidence="6">
        <text>D-tagatofuranose 6-phosphate + ATP = D-tagatofuranose 1,6-bisphosphate + ADP + H(+)</text>
        <dbReference type="Rhea" id="RHEA:12420"/>
        <dbReference type="ChEBI" id="CHEBI:15378"/>
        <dbReference type="ChEBI" id="CHEBI:30616"/>
        <dbReference type="ChEBI" id="CHEBI:58694"/>
        <dbReference type="ChEBI" id="CHEBI:58695"/>
        <dbReference type="ChEBI" id="CHEBI:456216"/>
        <dbReference type="EC" id="2.7.1.144"/>
    </reaction>
</comment>
<evidence type="ECO:0000256" key="3">
    <source>
        <dbReference type="ARBA" id="ARBA00022741"/>
    </source>
</evidence>
<sequence length="318" mass="35520">MITTVTLNPAIDQTIIVDEFKPGEIHKVKVRRMDVGGKGINVSKLIRVFDGDTTAIGYLGTKNKQFFEDFFRMYGIKYDFVLVEGDTRTNTKIIDLSRHQTTEFNESGFSITQEDVEKLKVIIKKYEMASKYIVFSGSMYNGNYPGLFGEYLAQIGDHNKIVIDATGEMLLEGVKYQPFLVKPNIDELKATFGINSSSLEDIIRAAISIRERFHIKWILLSMGANGAALISREMILKADALKVNVKSTVGAGDSMMGGFIYSYDLYGDPIEAFRYAMACGAAAVTTEGTEVFPKEFAMDLYKEVVITDMTSVYLSYKG</sequence>
<evidence type="ECO:0000313" key="8">
    <source>
        <dbReference type="EMBL" id="AEE97852.1"/>
    </source>
</evidence>
<evidence type="ECO:0000256" key="4">
    <source>
        <dbReference type="ARBA" id="ARBA00022777"/>
    </source>
</evidence>
<dbReference type="EC" id="2.7.1.144" evidence="6"/>
<dbReference type="CDD" id="cd01164">
    <property type="entry name" value="FruK_PfkB_like"/>
    <property type="match status" value="1"/>
</dbReference>
<gene>
    <name evidence="8" type="ordered locus">Mahau_2716</name>
</gene>
<dbReference type="RefSeq" id="WP_013782275.1">
    <property type="nucleotide sequence ID" value="NC_015520.1"/>
</dbReference>
<dbReference type="eggNOG" id="COG1105">
    <property type="taxonomic scope" value="Bacteria"/>
</dbReference>
<reference evidence="8 9" key="2">
    <citation type="journal article" date="2011" name="Stand. Genomic Sci.">
        <title>Complete genome sequence of Mahella australiensis type strain (50-1 BON).</title>
        <authorList>
            <person name="Sikorski J."/>
            <person name="Teshima H."/>
            <person name="Nolan M."/>
            <person name="Lucas S."/>
            <person name="Hammon N."/>
            <person name="Deshpande S."/>
            <person name="Cheng J.F."/>
            <person name="Pitluck S."/>
            <person name="Liolios K."/>
            <person name="Pagani I."/>
            <person name="Ivanova N."/>
            <person name="Huntemann M."/>
            <person name="Mavromatis K."/>
            <person name="Ovchinikova G."/>
            <person name="Pati A."/>
            <person name="Tapia R."/>
            <person name="Han C."/>
            <person name="Goodwin L."/>
            <person name="Chen A."/>
            <person name="Palaniappan K."/>
            <person name="Land M."/>
            <person name="Hauser L."/>
            <person name="Ngatchou-Djao O.D."/>
            <person name="Rohde M."/>
            <person name="Pukall R."/>
            <person name="Spring S."/>
            <person name="Abt B."/>
            <person name="Goker M."/>
            <person name="Detter J.C."/>
            <person name="Woyke T."/>
            <person name="Bristow J."/>
            <person name="Markowitz V."/>
            <person name="Hugenholtz P."/>
            <person name="Eisen J.A."/>
            <person name="Kyrpides N.C."/>
            <person name="Klenk H.P."/>
            <person name="Lapidus A."/>
        </authorList>
    </citation>
    <scope>NUCLEOTIDE SEQUENCE [LARGE SCALE GENOMIC DNA]</scope>
    <source>
        <strain evidence="9">DSM 15567 / CIP 107919 / 50-1 BON</strain>
    </source>
</reference>
<dbReference type="HOGENOM" id="CLU_050013_0_2_9"/>
<dbReference type="InterPro" id="IPR029056">
    <property type="entry name" value="Ribokinase-like"/>
</dbReference>
<evidence type="ECO:0000256" key="6">
    <source>
        <dbReference type="PIRNR" id="PIRNR000535"/>
    </source>
</evidence>
<dbReference type="GO" id="GO:0009024">
    <property type="term" value="F:tagatose-6-phosphate kinase activity"/>
    <property type="evidence" value="ECO:0007669"/>
    <property type="project" value="UniProtKB-EC"/>
</dbReference>
<dbReference type="AlphaFoldDB" id="F3ZZ70"/>